<keyword evidence="7 10" id="KW-0067">ATP-binding</keyword>
<feature type="region of interest" description="Disordered" evidence="11">
    <location>
        <begin position="642"/>
        <end position="693"/>
    </location>
</feature>
<comment type="similarity">
    <text evidence="1">Belongs to the protein kinase superfamily. NEK Ser/Thr protein kinase family. NIMA subfamily.</text>
</comment>
<feature type="compositionally biased region" description="Gly residues" evidence="11">
    <location>
        <begin position="812"/>
        <end position="822"/>
    </location>
</feature>
<keyword evidence="6" id="KW-0418">Kinase</keyword>
<dbReference type="Pfam" id="PF00069">
    <property type="entry name" value="Pkinase"/>
    <property type="match status" value="2"/>
</dbReference>
<comment type="catalytic activity">
    <reaction evidence="8">
        <text>L-threonyl-[protein] + ATP = O-phospho-L-threonyl-[protein] + ADP + H(+)</text>
        <dbReference type="Rhea" id="RHEA:46608"/>
        <dbReference type="Rhea" id="RHEA-COMP:11060"/>
        <dbReference type="Rhea" id="RHEA-COMP:11605"/>
        <dbReference type="ChEBI" id="CHEBI:15378"/>
        <dbReference type="ChEBI" id="CHEBI:30013"/>
        <dbReference type="ChEBI" id="CHEBI:30616"/>
        <dbReference type="ChEBI" id="CHEBI:61977"/>
        <dbReference type="ChEBI" id="CHEBI:456216"/>
        <dbReference type="EC" id="2.7.11.1"/>
    </reaction>
</comment>
<evidence type="ECO:0000256" key="8">
    <source>
        <dbReference type="ARBA" id="ARBA00047899"/>
    </source>
</evidence>
<gene>
    <name evidence="13" type="ORF">BU14_0422s0016</name>
</gene>
<dbReference type="PROSITE" id="PS00108">
    <property type="entry name" value="PROTEIN_KINASE_ST"/>
    <property type="match status" value="1"/>
</dbReference>
<reference evidence="13 14" key="1">
    <citation type="submission" date="2017-03" db="EMBL/GenBank/DDBJ databases">
        <title>WGS assembly of Porphyra umbilicalis.</title>
        <authorList>
            <person name="Brawley S.H."/>
            <person name="Blouin N.A."/>
            <person name="Ficko-Blean E."/>
            <person name="Wheeler G.L."/>
            <person name="Lohr M."/>
            <person name="Goodson H.V."/>
            <person name="Jenkins J.W."/>
            <person name="Blaby-Haas C.E."/>
            <person name="Helliwell K.E."/>
            <person name="Chan C."/>
            <person name="Marriage T."/>
            <person name="Bhattacharya D."/>
            <person name="Klein A.S."/>
            <person name="Badis Y."/>
            <person name="Brodie J."/>
            <person name="Cao Y."/>
            <person name="Collen J."/>
            <person name="Dittami S.M."/>
            <person name="Gachon C.M."/>
            <person name="Green B.R."/>
            <person name="Karpowicz S."/>
            <person name="Kim J.W."/>
            <person name="Kudahl U."/>
            <person name="Lin S."/>
            <person name="Michel G."/>
            <person name="Mittag M."/>
            <person name="Olson B.J."/>
            <person name="Pangilinan J."/>
            <person name="Peng Y."/>
            <person name="Qiu H."/>
            <person name="Shu S."/>
            <person name="Singer J.T."/>
            <person name="Smith A.G."/>
            <person name="Sprecher B.N."/>
            <person name="Wagner V."/>
            <person name="Wang W."/>
            <person name="Wang Z.-Y."/>
            <person name="Yan J."/>
            <person name="Yarish C."/>
            <person name="Zoeuner-Riek S."/>
            <person name="Zhuang Y."/>
            <person name="Zou Y."/>
            <person name="Lindquist E.A."/>
            <person name="Grimwood J."/>
            <person name="Barry K."/>
            <person name="Rokhsar D.S."/>
            <person name="Schmutz J."/>
            <person name="Stiller J.W."/>
            <person name="Grossman A.R."/>
            <person name="Prochnik S.E."/>
        </authorList>
    </citation>
    <scope>NUCLEOTIDE SEQUENCE [LARGE SCALE GENOMIC DNA]</scope>
    <source>
        <strain evidence="13">4086291</strain>
    </source>
</reference>
<evidence type="ECO:0000259" key="12">
    <source>
        <dbReference type="PROSITE" id="PS50011"/>
    </source>
</evidence>
<feature type="compositionally biased region" description="Low complexity" evidence="11">
    <location>
        <begin position="393"/>
        <end position="404"/>
    </location>
</feature>
<name>A0A1X6NVD3_PORUM</name>
<dbReference type="InterPro" id="IPR050660">
    <property type="entry name" value="NEK_Ser/Thr_kinase"/>
</dbReference>
<keyword evidence="14" id="KW-1185">Reference proteome</keyword>
<feature type="compositionally biased region" description="Low complexity" evidence="11">
    <location>
        <begin position="851"/>
        <end position="864"/>
    </location>
</feature>
<dbReference type="PROSITE" id="PS50011">
    <property type="entry name" value="PROTEIN_KINASE_DOM"/>
    <property type="match status" value="1"/>
</dbReference>
<feature type="region of interest" description="Disordered" evidence="11">
    <location>
        <begin position="377"/>
        <end position="483"/>
    </location>
</feature>
<feature type="region of interest" description="Disordered" evidence="11">
    <location>
        <begin position="981"/>
        <end position="1017"/>
    </location>
</feature>
<dbReference type="InterPro" id="IPR017441">
    <property type="entry name" value="Protein_kinase_ATP_BS"/>
</dbReference>
<dbReference type="EMBL" id="KV919051">
    <property type="protein sequence ID" value="OSX72584.1"/>
    <property type="molecule type" value="Genomic_DNA"/>
</dbReference>
<dbReference type="OrthoDB" id="74764at2759"/>
<evidence type="ECO:0000256" key="10">
    <source>
        <dbReference type="PROSITE-ProRule" id="PRU10141"/>
    </source>
</evidence>
<accession>A0A1X6NVD3</accession>
<feature type="compositionally biased region" description="Low complexity" evidence="11">
    <location>
        <begin position="455"/>
        <end position="471"/>
    </location>
</feature>
<dbReference type="SMART" id="SM00220">
    <property type="entry name" value="S_TKc"/>
    <property type="match status" value="1"/>
</dbReference>
<evidence type="ECO:0000256" key="11">
    <source>
        <dbReference type="SAM" id="MobiDB-lite"/>
    </source>
</evidence>
<evidence type="ECO:0000256" key="2">
    <source>
        <dbReference type="ARBA" id="ARBA00012513"/>
    </source>
</evidence>
<dbReference type="InterPro" id="IPR000719">
    <property type="entry name" value="Prot_kinase_dom"/>
</dbReference>
<dbReference type="InterPro" id="IPR011009">
    <property type="entry name" value="Kinase-like_dom_sf"/>
</dbReference>
<evidence type="ECO:0000313" key="14">
    <source>
        <dbReference type="Proteomes" id="UP000218209"/>
    </source>
</evidence>
<feature type="binding site" evidence="10">
    <location>
        <position position="191"/>
    </location>
    <ligand>
        <name>ATP</name>
        <dbReference type="ChEBI" id="CHEBI:30616"/>
    </ligand>
</feature>
<keyword evidence="5 10" id="KW-0547">Nucleotide-binding</keyword>
<dbReference type="InterPro" id="IPR008271">
    <property type="entry name" value="Ser/Thr_kinase_AS"/>
</dbReference>
<comment type="catalytic activity">
    <reaction evidence="9">
        <text>L-seryl-[protein] + ATP = O-phospho-L-seryl-[protein] + ADP + H(+)</text>
        <dbReference type="Rhea" id="RHEA:17989"/>
        <dbReference type="Rhea" id="RHEA-COMP:9863"/>
        <dbReference type="Rhea" id="RHEA-COMP:11604"/>
        <dbReference type="ChEBI" id="CHEBI:15378"/>
        <dbReference type="ChEBI" id="CHEBI:29999"/>
        <dbReference type="ChEBI" id="CHEBI:30616"/>
        <dbReference type="ChEBI" id="CHEBI:83421"/>
        <dbReference type="ChEBI" id="CHEBI:456216"/>
        <dbReference type="EC" id="2.7.11.1"/>
    </reaction>
</comment>
<dbReference type="Proteomes" id="UP000218209">
    <property type="component" value="Unassembled WGS sequence"/>
</dbReference>
<evidence type="ECO:0000256" key="5">
    <source>
        <dbReference type="ARBA" id="ARBA00022741"/>
    </source>
</evidence>
<dbReference type="GO" id="GO:0005524">
    <property type="term" value="F:ATP binding"/>
    <property type="evidence" value="ECO:0007669"/>
    <property type="project" value="UniProtKB-UniRule"/>
</dbReference>
<dbReference type="PANTHER" id="PTHR43671">
    <property type="entry name" value="SERINE/THREONINE-PROTEIN KINASE NEK"/>
    <property type="match status" value="1"/>
</dbReference>
<evidence type="ECO:0000313" key="13">
    <source>
        <dbReference type="EMBL" id="OSX72584.1"/>
    </source>
</evidence>
<evidence type="ECO:0000256" key="7">
    <source>
        <dbReference type="ARBA" id="ARBA00022840"/>
    </source>
</evidence>
<dbReference type="GO" id="GO:0004674">
    <property type="term" value="F:protein serine/threonine kinase activity"/>
    <property type="evidence" value="ECO:0007669"/>
    <property type="project" value="UniProtKB-KW"/>
</dbReference>
<feature type="compositionally biased region" description="Pro residues" evidence="11">
    <location>
        <begin position="747"/>
        <end position="777"/>
    </location>
</feature>
<dbReference type="AlphaFoldDB" id="A0A1X6NVD3"/>
<dbReference type="SUPFAM" id="SSF56112">
    <property type="entry name" value="Protein kinase-like (PK-like)"/>
    <property type="match status" value="1"/>
</dbReference>
<feature type="region of interest" description="Disordered" evidence="11">
    <location>
        <begin position="78"/>
        <end position="114"/>
    </location>
</feature>
<proteinExistence type="inferred from homology"/>
<keyword evidence="3" id="KW-0723">Serine/threonine-protein kinase</keyword>
<evidence type="ECO:0000256" key="1">
    <source>
        <dbReference type="ARBA" id="ARBA00010886"/>
    </source>
</evidence>
<sequence>MGMCANLTVRLVGRLRFKTTSSWRSKTTTDDARVARSASALAIPGLRLVTLGEDGLLRIEMVDGELQLAIRGGSIQAPAGGRRRRVTGRSAAPAGDGDEAGGGGAVREGPAGEPLYVYPGEKGRRSGADGRVQLYFANATERTVWRIALERAVKTLDEMYSVVRSRCLGKGAFSSVVLAFNATSGAACAVKTMDLQELSPREQASIVAEPALLSRLSHPNVLRLVDVFIDPDAGTLAVITGLAAGGSLEAAAKRSAQASGSPAHFTEEAARMIMADILDGLAYLHKEGVVHRDIKPSNIFLTGAVQVAAAGGGAGGPPRPLPATRAPKNVGFTPSLMTLTADEVAGGAGAAGAATPARRTVNAVIGDFGVAAQAWPPDAITDSEGGAADDGDAMSAGGRSSHSSSRGRRGRDERINTPPLGLFLGVDRNGSYESNGSPGGGWPRQLPLGRPAGQAPRRPSIPPRAIGSVELQGGGSSGSGGAGFSPPPALLYDLIGTPPYMAPEMTARDPGGERIGYGRPIDVWAAGATLAWMLVGDEGVASMSSVDMAAALADVSPATVSLLRGLVQPRPGRRLTAATARLHPFFDADVRTAMAGHRHHVPPVTPEAAGARRRPPTLAAVAATAMAARRLAAAAAVPWRAPAPRRTGGGVDGRRPRRPPLVRDLSLNDAPPVRLPNPQAPPRGGSPAANDRPPPPLCCDCRARRDGPAAGGGCGASASDAGLPAGCSPVTSGIQTERSPAVLPADQWPPPQRVQPPPPPRPPVQPPPPPPPPAPRRPVPDDLSAISSVSVADAPAAAGTADRRGDGRRGRPAGGGGLGQGLFRGWRHLGSLLPSRSSAQGGRERGGSHGASGAAAKRGSRAAGELPPAVHPRGEASTAARDARPSLAARQTGAAAGGGHRHSVASGGAGARPSHAGRPGGGGRRHAGAAGAAAGGSSSNHTRGGIAAAHPRGVDPMGGSVGVLPVLAALAVNAIGRVRRRAGGPASAGGEHDGRGARRRGDSHVDGGGSWDGRRDEPLERWENAFVGQLAAGAEGAYGGGASAVVHRGEEQSLLL</sequence>
<evidence type="ECO:0000256" key="9">
    <source>
        <dbReference type="ARBA" id="ARBA00048679"/>
    </source>
</evidence>
<feature type="region of interest" description="Disordered" evidence="11">
    <location>
        <begin position="742"/>
        <end position="951"/>
    </location>
</feature>
<evidence type="ECO:0000256" key="6">
    <source>
        <dbReference type="ARBA" id="ARBA00022777"/>
    </source>
</evidence>
<dbReference type="EC" id="2.7.11.1" evidence="2"/>
<dbReference type="PANTHER" id="PTHR43671:SF98">
    <property type="entry name" value="SERINE_THREONINE-PROTEIN KINASE NEK11"/>
    <property type="match status" value="1"/>
</dbReference>
<feature type="compositionally biased region" description="Low complexity" evidence="11">
    <location>
        <begin position="928"/>
        <end position="939"/>
    </location>
</feature>
<feature type="compositionally biased region" description="Basic and acidic residues" evidence="11">
    <location>
        <begin position="990"/>
        <end position="1005"/>
    </location>
</feature>
<dbReference type="PROSITE" id="PS00107">
    <property type="entry name" value="PROTEIN_KINASE_ATP"/>
    <property type="match status" value="1"/>
</dbReference>
<protein>
    <recommendedName>
        <fullName evidence="2">non-specific serine/threonine protein kinase</fullName>
        <ecNumber evidence="2">2.7.11.1</ecNumber>
    </recommendedName>
</protein>
<evidence type="ECO:0000256" key="3">
    <source>
        <dbReference type="ARBA" id="ARBA00022527"/>
    </source>
</evidence>
<organism evidence="13 14">
    <name type="scientific">Porphyra umbilicalis</name>
    <name type="common">Purple laver</name>
    <name type="synonym">Red alga</name>
    <dbReference type="NCBI Taxonomy" id="2786"/>
    <lineage>
        <taxon>Eukaryota</taxon>
        <taxon>Rhodophyta</taxon>
        <taxon>Bangiophyceae</taxon>
        <taxon>Bangiales</taxon>
        <taxon>Bangiaceae</taxon>
        <taxon>Porphyra</taxon>
    </lineage>
</organism>
<dbReference type="Gene3D" id="1.10.510.10">
    <property type="entry name" value="Transferase(Phosphotransferase) domain 1"/>
    <property type="match status" value="2"/>
</dbReference>
<evidence type="ECO:0000256" key="4">
    <source>
        <dbReference type="ARBA" id="ARBA00022679"/>
    </source>
</evidence>
<feature type="compositionally biased region" description="Gly residues" evidence="11">
    <location>
        <begin position="472"/>
        <end position="483"/>
    </location>
</feature>
<keyword evidence="4" id="KW-0808">Transferase</keyword>
<feature type="domain" description="Protein kinase" evidence="12">
    <location>
        <begin position="162"/>
        <end position="586"/>
    </location>
</feature>